<dbReference type="AlphaFoldDB" id="A0A5C5VAQ9"/>
<reference evidence="3 4" key="1">
    <citation type="submission" date="2019-02" db="EMBL/GenBank/DDBJ databases">
        <title>Deep-cultivation of Planctomycetes and their phenomic and genomic characterization uncovers novel biology.</title>
        <authorList>
            <person name="Wiegand S."/>
            <person name="Jogler M."/>
            <person name="Boedeker C."/>
            <person name="Pinto D."/>
            <person name="Vollmers J."/>
            <person name="Rivas-Marin E."/>
            <person name="Kohn T."/>
            <person name="Peeters S.H."/>
            <person name="Heuer A."/>
            <person name="Rast P."/>
            <person name="Oberbeckmann S."/>
            <person name="Bunk B."/>
            <person name="Jeske O."/>
            <person name="Meyerdierks A."/>
            <person name="Storesund J.E."/>
            <person name="Kallscheuer N."/>
            <person name="Luecker S."/>
            <person name="Lage O.M."/>
            <person name="Pohl T."/>
            <person name="Merkel B.J."/>
            <person name="Hornburger P."/>
            <person name="Mueller R.-W."/>
            <person name="Bruemmer F."/>
            <person name="Labrenz M."/>
            <person name="Spormann A.M."/>
            <person name="Op Den Camp H."/>
            <person name="Overmann J."/>
            <person name="Amann R."/>
            <person name="Jetten M.S.M."/>
            <person name="Mascher T."/>
            <person name="Medema M.H."/>
            <person name="Devos D.P."/>
            <person name="Kaster A.-K."/>
            <person name="Ovreas L."/>
            <person name="Rohde M."/>
            <person name="Galperin M.Y."/>
            <person name="Jogler C."/>
        </authorList>
    </citation>
    <scope>NUCLEOTIDE SEQUENCE [LARGE SCALE GENOMIC DNA]</scope>
    <source>
        <strain evidence="3 4">KOR42</strain>
    </source>
</reference>
<comment type="caution">
    <text evidence="3">The sequence shown here is derived from an EMBL/GenBank/DDBJ whole genome shotgun (WGS) entry which is preliminary data.</text>
</comment>
<evidence type="ECO:0000259" key="1">
    <source>
        <dbReference type="Pfam" id="PF07632"/>
    </source>
</evidence>
<sequence length="771" mass="84752">MATNVHQELGLRLLLLLLVITALGNDGPLVANDKPRIITTTDLGADPDDEQSMVRLLVSANEFDIEGLIVSTGCWKKSQSDTKMLDKLVDAYGKCFNNLSVHAKGFPSVDHLRSISVMGQRGYGMSDVGDGKDSPGSDLIIASVDKDDPRPVWVGAWGGANNVAQAIWKVRATRSKEELSRFLSKLRVFDILGQDDAGAWIARNFPEVLYIRATGVYGWQPPKNGDYQRDDIQSHGPLGAVYPDTKWATEGDTPALLHVYPNGLNDPDQVDQGGWGGRFDLTKKPRIRSMKPVTNEGQFDPYLMFGNSADGAKAIKRWSTGYDNDFAARMDWSITSKYEDANHHPVAVVNGDTSRRILQVTAAPGSTVDLNAVGSSDPDKDPLTFAWSFYKEPSSCKEAVEIEDASAASSKVTVPENAAGKSIHIVLELHDGGEPSLYAYRRVIINVQSEPKRQTASSFKRLRVIVSSDFPPFPVTNSDPDDVQSMVRFLLHSNEFDVEGLVASAGTFGMVAEKKNILAVLDEYDKVDENLREHDPKYPTADALRAVTYEGKGNNNGIKIQWGCGKQPVTDIIGKGKDSEASNAIIVAVDKPDPRPVYIGVWGGPREIAQAIWNVKNTRSEEETKAFIGKLRIFLIACQDASHEWLMEEFPDLHIIESKKTYQGMFKAGSQQWAEENIINGHGPLCAIYPPKAIAGPGVIEGDSPAFLYLLSGNRGINDPEDPTQPSWGGQYVRKGSTRHFIDGPGGSTISKWKEQFQREFAKRADWCLAQ</sequence>
<evidence type="ECO:0000313" key="3">
    <source>
        <dbReference type="EMBL" id="TWT35090.1"/>
    </source>
</evidence>
<dbReference type="EMBL" id="SIHI01000072">
    <property type="protein sequence ID" value="TWT35090.1"/>
    <property type="molecule type" value="Genomic_DNA"/>
</dbReference>
<dbReference type="RefSeq" id="WP_197441556.1">
    <property type="nucleotide sequence ID" value="NZ_SIHI01000072.1"/>
</dbReference>
<organism evidence="3 4">
    <name type="scientific">Thalassoglobus neptunius</name>
    <dbReference type="NCBI Taxonomy" id="1938619"/>
    <lineage>
        <taxon>Bacteria</taxon>
        <taxon>Pseudomonadati</taxon>
        <taxon>Planctomycetota</taxon>
        <taxon>Planctomycetia</taxon>
        <taxon>Planctomycetales</taxon>
        <taxon>Planctomycetaceae</taxon>
        <taxon>Thalassoglobus</taxon>
    </lineage>
</organism>
<dbReference type="InterPro" id="IPR036452">
    <property type="entry name" value="Ribo_hydro-like"/>
</dbReference>
<accession>A0A5C5VAQ9</accession>
<evidence type="ECO:0000313" key="4">
    <source>
        <dbReference type="Proteomes" id="UP000317243"/>
    </source>
</evidence>
<name>A0A5C5VAQ9_9PLAN</name>
<feature type="domain" description="Cellulose-binding Sde182 nucleoside hydrolase-like" evidence="1">
    <location>
        <begin position="463"/>
        <end position="732"/>
    </location>
</feature>
<dbReference type="InterPro" id="IPR048527">
    <property type="entry name" value="Sde182_C"/>
</dbReference>
<dbReference type="Pfam" id="PF21027">
    <property type="entry name" value="Sde0182_C"/>
    <property type="match status" value="1"/>
</dbReference>
<gene>
    <name evidence="3" type="ORF">KOR42_52160</name>
</gene>
<feature type="domain" description="Cellulose-binding Sde182 nucleoside hydrolase-like" evidence="1">
    <location>
        <begin position="36"/>
        <end position="279"/>
    </location>
</feature>
<dbReference type="Gene3D" id="2.60.40.10">
    <property type="entry name" value="Immunoglobulins"/>
    <property type="match status" value="1"/>
</dbReference>
<evidence type="ECO:0008006" key="5">
    <source>
        <dbReference type="Google" id="ProtNLM"/>
    </source>
</evidence>
<dbReference type="InterPro" id="IPR011483">
    <property type="entry name" value="Sde182_NH-like"/>
</dbReference>
<dbReference type="Proteomes" id="UP000317243">
    <property type="component" value="Unassembled WGS sequence"/>
</dbReference>
<dbReference type="Gene3D" id="3.90.245.10">
    <property type="entry name" value="Ribonucleoside hydrolase-like"/>
    <property type="match status" value="2"/>
</dbReference>
<dbReference type="GO" id="GO:0016799">
    <property type="term" value="F:hydrolase activity, hydrolyzing N-glycosyl compounds"/>
    <property type="evidence" value="ECO:0007669"/>
    <property type="project" value="InterPro"/>
</dbReference>
<evidence type="ECO:0000259" key="2">
    <source>
        <dbReference type="Pfam" id="PF21027"/>
    </source>
</evidence>
<dbReference type="InterPro" id="IPR013783">
    <property type="entry name" value="Ig-like_fold"/>
</dbReference>
<proteinExistence type="predicted"/>
<keyword evidence="4" id="KW-1185">Reference proteome</keyword>
<protein>
    <recommendedName>
        <fullName evidence="5">Inosine-uridine preferring nucleoside hydrolase</fullName>
    </recommendedName>
</protein>
<dbReference type="Pfam" id="PF07632">
    <property type="entry name" value="Sde182_NH-like"/>
    <property type="match status" value="2"/>
</dbReference>
<feature type="domain" description="Cellulose-binding Sde182 C-terminal" evidence="2">
    <location>
        <begin position="367"/>
        <end position="447"/>
    </location>
</feature>
<dbReference type="SUPFAM" id="SSF53590">
    <property type="entry name" value="Nucleoside hydrolase"/>
    <property type="match status" value="2"/>
</dbReference>